<dbReference type="STRING" id="1094489.BAnh1_02710"/>
<keyword evidence="2 6" id="KW-0732">Signal</keyword>
<evidence type="ECO:0000256" key="1">
    <source>
        <dbReference type="ARBA" id="ARBA00004442"/>
    </source>
</evidence>
<keyword evidence="4" id="KW-0998">Cell outer membrane</keyword>
<dbReference type="Proteomes" id="UP000011729">
    <property type="component" value="Chromosome"/>
</dbReference>
<evidence type="ECO:0000256" key="3">
    <source>
        <dbReference type="ARBA" id="ARBA00023136"/>
    </source>
</evidence>
<dbReference type="RefSeq" id="WP_015397663.1">
    <property type="nucleotide sequence ID" value="NC_020300.1"/>
</dbReference>
<dbReference type="GO" id="GO:0009279">
    <property type="term" value="C:cell outer membrane"/>
    <property type="evidence" value="ECO:0007669"/>
    <property type="project" value="UniProtKB-SubCell"/>
</dbReference>
<dbReference type="KEGG" id="baus:BAnh1_02710"/>
<dbReference type="PATRIC" id="fig|1094489.3.peg.333"/>
<dbReference type="EMBL" id="CP003123">
    <property type="protein sequence ID" value="AGF74154.1"/>
    <property type="molecule type" value="Genomic_DNA"/>
</dbReference>
<dbReference type="InterPro" id="IPR027385">
    <property type="entry name" value="Beta-barrel_OMP"/>
</dbReference>
<sequence>MNMKYLMMSSVVALVSASAAQAADVVVPRQTTSTISPIVSVPSFSWTGFYVGGQIGGFSGKTNVSALDYDGEFVSLGKDFSPKLSGFMGGFYAGSNIDLGSGFILGVDTDIVWANKKRTKSASIPGSELQGEDGAFAAGLLEDFGVDVSIESGHPSATDIVTNDITLKEKWAGATRARLGFAMGRMMPYIAGGVAYTQVKAASLISIKARDGNAVLAPTPLSDDTNTMIGYTLGAGLDFAMTDNIVMRAEYRYSDFGKKKFSNDNLELKYKTNDFRVGVAYKF</sequence>
<dbReference type="PANTHER" id="PTHR34001">
    <property type="entry name" value="BLL7405 PROTEIN"/>
    <property type="match status" value="1"/>
</dbReference>
<dbReference type="HOGENOM" id="CLU_037100_4_2_5"/>
<dbReference type="AlphaFoldDB" id="M1N2L2"/>
<accession>M1N2L2</accession>
<evidence type="ECO:0000256" key="5">
    <source>
        <dbReference type="ARBA" id="ARBA00038306"/>
    </source>
</evidence>
<feature type="chain" id="PRO_5004015734" evidence="6">
    <location>
        <begin position="23"/>
        <end position="283"/>
    </location>
</feature>
<comment type="similarity">
    <text evidence="5">Belongs to the Omp25/RopB family.</text>
</comment>
<evidence type="ECO:0000313" key="9">
    <source>
        <dbReference type="Proteomes" id="UP000011729"/>
    </source>
</evidence>
<keyword evidence="9" id="KW-1185">Reference proteome</keyword>
<dbReference type="InterPro" id="IPR011250">
    <property type="entry name" value="OMP/PagP_B-barrel"/>
</dbReference>
<evidence type="ECO:0000256" key="2">
    <source>
        <dbReference type="ARBA" id="ARBA00022729"/>
    </source>
</evidence>
<dbReference type="Gene3D" id="2.40.160.20">
    <property type="match status" value="1"/>
</dbReference>
<reference evidence="8 9" key="1">
    <citation type="journal article" date="2013" name="PLoS Genet.">
        <title>A gene transfer agent and a dynamic repertoire of secretion systems hold the keys to the explosive radiation of the emerging pathogen Bartonella.</title>
        <authorList>
            <person name="Guy L."/>
            <person name="Nystedt B."/>
            <person name="Toft C."/>
            <person name="Zaremba-Niedzwiedzka K."/>
            <person name="Berglund E.C."/>
            <person name="Granberg F."/>
            <person name="Naslund K."/>
            <person name="Eriksson A.S."/>
            <person name="Andersson S.G."/>
        </authorList>
    </citation>
    <scope>NUCLEOTIDE SEQUENCE [LARGE SCALE GENOMIC DNA]</scope>
    <source>
        <strain evidence="8 9">Aust/NH1</strain>
    </source>
</reference>
<dbReference type="InterPro" id="IPR051692">
    <property type="entry name" value="OMP-like"/>
</dbReference>
<proteinExistence type="inferred from homology"/>
<dbReference type="Pfam" id="PF13505">
    <property type="entry name" value="OMP_b-brl"/>
    <property type="match status" value="1"/>
</dbReference>
<comment type="subcellular location">
    <subcellularLocation>
        <location evidence="1">Cell outer membrane</location>
    </subcellularLocation>
</comment>
<evidence type="ECO:0000256" key="4">
    <source>
        <dbReference type="ARBA" id="ARBA00023237"/>
    </source>
</evidence>
<name>M1N2L2_BARAA</name>
<keyword evidence="3" id="KW-0472">Membrane</keyword>
<evidence type="ECO:0000313" key="8">
    <source>
        <dbReference type="EMBL" id="AGF74154.1"/>
    </source>
</evidence>
<evidence type="ECO:0000256" key="6">
    <source>
        <dbReference type="SAM" id="SignalP"/>
    </source>
</evidence>
<dbReference type="PANTHER" id="PTHR34001:SF3">
    <property type="entry name" value="BLL7405 PROTEIN"/>
    <property type="match status" value="1"/>
</dbReference>
<protein>
    <submittedName>
        <fullName evidence="8">Hemin binding protein</fullName>
    </submittedName>
</protein>
<dbReference type="SUPFAM" id="SSF56925">
    <property type="entry name" value="OMPA-like"/>
    <property type="match status" value="1"/>
</dbReference>
<dbReference type="OrthoDB" id="9815357at2"/>
<feature type="domain" description="Outer membrane protein beta-barrel" evidence="7">
    <location>
        <begin position="11"/>
        <end position="283"/>
    </location>
</feature>
<gene>
    <name evidence="8" type="primary">hbp5</name>
    <name evidence="8" type="ordered locus">BAnh1_02710</name>
</gene>
<feature type="signal peptide" evidence="6">
    <location>
        <begin position="1"/>
        <end position="22"/>
    </location>
</feature>
<dbReference type="eggNOG" id="COG3637">
    <property type="taxonomic scope" value="Bacteria"/>
</dbReference>
<evidence type="ECO:0000259" key="7">
    <source>
        <dbReference type="Pfam" id="PF13505"/>
    </source>
</evidence>
<organism evidence="8 9">
    <name type="scientific">Bartonella australis (strain Aust/NH1)</name>
    <dbReference type="NCBI Taxonomy" id="1094489"/>
    <lineage>
        <taxon>Bacteria</taxon>
        <taxon>Pseudomonadati</taxon>
        <taxon>Pseudomonadota</taxon>
        <taxon>Alphaproteobacteria</taxon>
        <taxon>Hyphomicrobiales</taxon>
        <taxon>Bartonellaceae</taxon>
        <taxon>Bartonella</taxon>
    </lineage>
</organism>